<proteinExistence type="predicted"/>
<dbReference type="EMBL" id="JAFIMR010000018">
    <property type="protein sequence ID" value="KAI1867640.1"/>
    <property type="molecule type" value="Genomic_DNA"/>
</dbReference>
<dbReference type="AlphaFoldDB" id="A0A9P9WKG9"/>
<dbReference type="Pfam" id="PF13649">
    <property type="entry name" value="Methyltransf_25"/>
    <property type="match status" value="1"/>
</dbReference>
<dbReference type="SUPFAM" id="SSF53335">
    <property type="entry name" value="S-adenosyl-L-methionine-dependent methyltransferases"/>
    <property type="match status" value="1"/>
</dbReference>
<dbReference type="Proteomes" id="UP000829685">
    <property type="component" value="Unassembled WGS sequence"/>
</dbReference>
<protein>
    <recommendedName>
        <fullName evidence="1">Methyltransferase domain-containing protein</fullName>
    </recommendedName>
</protein>
<keyword evidence="3" id="KW-1185">Reference proteome</keyword>
<accession>A0A9P9WKG9</accession>
<evidence type="ECO:0000259" key="1">
    <source>
        <dbReference type="Pfam" id="PF13649"/>
    </source>
</evidence>
<evidence type="ECO:0000313" key="3">
    <source>
        <dbReference type="Proteomes" id="UP000829685"/>
    </source>
</evidence>
<organism evidence="2 3">
    <name type="scientific">Neoarthrinium moseri</name>
    <dbReference type="NCBI Taxonomy" id="1658444"/>
    <lineage>
        <taxon>Eukaryota</taxon>
        <taxon>Fungi</taxon>
        <taxon>Dikarya</taxon>
        <taxon>Ascomycota</taxon>
        <taxon>Pezizomycotina</taxon>
        <taxon>Sordariomycetes</taxon>
        <taxon>Xylariomycetidae</taxon>
        <taxon>Amphisphaeriales</taxon>
        <taxon>Apiosporaceae</taxon>
        <taxon>Neoarthrinium</taxon>
    </lineage>
</organism>
<name>A0A9P9WKG9_9PEZI</name>
<sequence length="172" mass="18689">MAALSRFVPNKAMPFNAKLFDIIGADETLGIAKHEMTLLPPFPPGSVIHDAACGLGPVTEIIIATSPPDNIKIEVTDLAPPMVGIYNNIATAKQWPSKAAIVDVQKLTFPDSAFSHVFLSFGLPILEDPVAAVIEIYRTSRKESVRRILTGRFGVLVRSWPLNPNPSTRTET</sequence>
<dbReference type="InterPro" id="IPR029063">
    <property type="entry name" value="SAM-dependent_MTases_sf"/>
</dbReference>
<dbReference type="Gene3D" id="3.40.50.150">
    <property type="entry name" value="Vaccinia Virus protein VP39"/>
    <property type="match status" value="1"/>
</dbReference>
<dbReference type="InterPro" id="IPR041698">
    <property type="entry name" value="Methyltransf_25"/>
</dbReference>
<reference evidence="2" key="1">
    <citation type="submission" date="2021-03" db="EMBL/GenBank/DDBJ databases">
        <title>Revisited historic fungal species revealed as producer of novel bioactive compounds through whole genome sequencing and comparative genomics.</title>
        <authorList>
            <person name="Vignolle G.A."/>
            <person name="Hochenegger N."/>
            <person name="Mach R.L."/>
            <person name="Mach-Aigner A.R."/>
            <person name="Javad Rahimi M."/>
            <person name="Salim K.A."/>
            <person name="Chan C.M."/>
            <person name="Lim L.B.L."/>
            <person name="Cai F."/>
            <person name="Druzhinina I.S."/>
            <person name="U'Ren J.M."/>
            <person name="Derntl C."/>
        </authorList>
    </citation>
    <scope>NUCLEOTIDE SEQUENCE</scope>
    <source>
        <strain evidence="2">TUCIM 5799</strain>
    </source>
</reference>
<comment type="caution">
    <text evidence="2">The sequence shown here is derived from an EMBL/GenBank/DDBJ whole genome shotgun (WGS) entry which is preliminary data.</text>
</comment>
<feature type="domain" description="Methyltransferase" evidence="1">
    <location>
        <begin position="49"/>
        <end position="141"/>
    </location>
</feature>
<gene>
    <name evidence="2" type="ORF">JX265_007442</name>
</gene>
<evidence type="ECO:0000313" key="2">
    <source>
        <dbReference type="EMBL" id="KAI1867640.1"/>
    </source>
</evidence>